<feature type="domain" description="Endonuclease/exonuclease/phosphatase" evidence="1">
    <location>
        <begin position="2"/>
        <end position="128"/>
    </location>
</feature>
<evidence type="ECO:0000313" key="3">
    <source>
        <dbReference type="Proteomes" id="UP001231518"/>
    </source>
</evidence>
<dbReference type="AlphaFoldDB" id="A0AAD8DN51"/>
<dbReference type="PANTHER" id="PTHR47510">
    <property type="entry name" value="REVERSE TRANSCRIPTASE DOMAIN-CONTAINING PROTEIN"/>
    <property type="match status" value="1"/>
</dbReference>
<dbReference type="InterPro" id="IPR005135">
    <property type="entry name" value="Endo/exonuclease/phosphatase"/>
</dbReference>
<dbReference type="Pfam" id="PF03372">
    <property type="entry name" value="Exo_endo_phos"/>
    <property type="match status" value="1"/>
</dbReference>
<organism evidence="2 3">
    <name type="scientific">Mythimna separata</name>
    <name type="common">Oriental armyworm</name>
    <name type="synonym">Pseudaletia separata</name>
    <dbReference type="NCBI Taxonomy" id="271217"/>
    <lineage>
        <taxon>Eukaryota</taxon>
        <taxon>Metazoa</taxon>
        <taxon>Ecdysozoa</taxon>
        <taxon>Arthropoda</taxon>
        <taxon>Hexapoda</taxon>
        <taxon>Insecta</taxon>
        <taxon>Pterygota</taxon>
        <taxon>Neoptera</taxon>
        <taxon>Endopterygota</taxon>
        <taxon>Lepidoptera</taxon>
        <taxon>Glossata</taxon>
        <taxon>Ditrysia</taxon>
        <taxon>Noctuoidea</taxon>
        <taxon>Noctuidae</taxon>
        <taxon>Noctuinae</taxon>
        <taxon>Hadenini</taxon>
        <taxon>Mythimna</taxon>
    </lineage>
</organism>
<proteinExistence type="predicted"/>
<protein>
    <recommendedName>
        <fullName evidence="1">Endonuclease/exonuclease/phosphatase domain-containing protein</fullName>
    </recommendedName>
</protein>
<keyword evidence="3" id="KW-1185">Reference proteome</keyword>
<gene>
    <name evidence="2" type="ORF">PYW07_009276</name>
</gene>
<comment type="caution">
    <text evidence="2">The sequence shown here is derived from an EMBL/GenBank/DDBJ whole genome shotgun (WGS) entry which is preliminary data.</text>
</comment>
<dbReference type="InterPro" id="IPR036691">
    <property type="entry name" value="Endo/exonu/phosph_ase_sf"/>
</dbReference>
<dbReference type="EMBL" id="JARGEI010000024">
    <property type="protein sequence ID" value="KAJ8709450.1"/>
    <property type="molecule type" value="Genomic_DNA"/>
</dbReference>
<accession>A0AAD8DN51</accession>
<dbReference type="Gene3D" id="3.60.10.10">
    <property type="entry name" value="Endonuclease/exonuclease/phosphatase"/>
    <property type="match status" value="1"/>
</dbReference>
<dbReference type="SUPFAM" id="SSF56219">
    <property type="entry name" value="DNase I-like"/>
    <property type="match status" value="1"/>
</dbReference>
<name>A0AAD8DN51_MYTSE</name>
<sequence>MPHLLFLTETQIRCQPDAAYLNYPGYSLEHHFLQRAGVCVYVRNDICCQRLRHLEDPLLSTLWLLVDTGMDKIVYACVYRSHSGDQETTRQFDHLSQAADMALHRHPDAQFVALGDFIACHHDWLFPYQRTDHAGREARNFAVAMGLSQLVKQATRVPDVVGHTANCLNLLLTTDPDKCIVTVSSPIGTSDHCLVKSVSTFSPPDCDSREDPSSCADAISEVVRQAMEYYIPYSDVPVGGSAHSWFNADCAEAEKRKHSAFLAWADARDRKAPDLSSKKR</sequence>
<dbReference type="PANTHER" id="PTHR47510:SF3">
    <property type="entry name" value="ENDO_EXONUCLEASE_PHOSPHATASE DOMAIN-CONTAINING PROTEIN"/>
    <property type="match status" value="1"/>
</dbReference>
<dbReference type="Proteomes" id="UP001231518">
    <property type="component" value="Chromosome 22"/>
</dbReference>
<reference evidence="2" key="1">
    <citation type="submission" date="2023-03" db="EMBL/GenBank/DDBJ databases">
        <title>Chromosome-level genomes of two armyworms, Mythimna separata and Mythimna loreyi, provide insights into the biosynthesis and reception of sex pheromones.</title>
        <authorList>
            <person name="Zhao H."/>
        </authorList>
    </citation>
    <scope>NUCLEOTIDE SEQUENCE</scope>
    <source>
        <strain evidence="2">BeijingLab</strain>
        <tissue evidence="2">Pupa</tissue>
    </source>
</reference>
<evidence type="ECO:0000313" key="2">
    <source>
        <dbReference type="EMBL" id="KAJ8709450.1"/>
    </source>
</evidence>
<evidence type="ECO:0000259" key="1">
    <source>
        <dbReference type="Pfam" id="PF03372"/>
    </source>
</evidence>